<gene>
    <name evidence="1" type="ORF">F5144DRAFT_514177</name>
</gene>
<sequence length="1168" mass="130212">MDSGAQSSNSPQALTDAANPTSIEDATLTPSNGEAATDDEESALKLLTENVRDQDELERDITFQASRALIEAEDKRDQKRIEKAQLSKSRLEGQRKLQQQKLRAARVDPAATLRIQREIARIDAEIEICEKDIADFNARIEQRNQQDALDNQASAAGGKLPGENQREYLIRTGKITPFASFGGPRPGGIQGELAEAIIDAEDEAIADELEEQAGEGPRSHQNLRLPGFIEDSEGPSSSAVESEFSLRPRKKQKIQKPSSESSDEFMPDESASEAVSPGSPPSDDFDMTDTTPKRKRGKAVREAGEKVDLSNIDDGNETVYQQRLKDWTERRSRARRRRQETMGQPVISESDGVEEWLKPSPDQPDHHFENGLKLPGDIYPSLFDYQKTGVQWLAELYAQQVGGIVGDEMGLGKTVQLISFIAALHYSKMLHKPVIVVAPATVLRQWVNEFHRWWPPLRVSILHSSGSGMFNVRDEGEIEDHVDDWEEKKPSRSSTAVKRIVDRVVKQGHVLVTTYAGLQTYGDVLIPVDWGYAVLDEGHKIRNPNTAITIYCKELRTHNRIILSGTPMQNNLTELWSLFDFVYPMRLGTLVAFRNQFEIPIRLGGYANATNLQIMTAQKCAETLKDAISPYLLQRLKVDVAADLPKKSEQVLFCKLSKPQREAYELFLKSEDMASILNRTRQSLYGIDILRKICNHPDLLDPRLKNKPGYAWGDESKSGKMAVVKSLLPMWKRLGHKTLLFSQGVQMLDVIEAFIQRLDNIKYIRMDGKTPVKQRQTLVDQFNTGPELDVFLLTTKVGGLGVNLTGANRVIIFDPDWNPSTDVQARERAWRLGQKREVTIYRLMTAGTIEEKIYHRQIFKQFLSNKVLKDPKQQTTFNLNDLHDLFSLSSYEDGVTETSELFKGSDAKNFKRSGPKELIVPGHDAVPLKPRQVGTKPAETGPNDGDGIEDDLHKIDGVAGLEAFEDPSAPPANEEDRLMEGLFAKSGVHSLLEHDEIINGKKTVKADRKMLQQEANRIAAQAALGLRRAGEQARNVPIGTVTWTGEVGEAGRPTNVRRGRGGPGSSSILAGVANRQGFGSSSPGSSRPGTPGPGDQNLRAKDFEKMIPDFIRRHNGQAPSKLLVDHFNRFCSGSRQADAFKAALSKVAKMEKRGSSMRAIWTLKPEYQ</sequence>
<protein>
    <submittedName>
        <fullName evidence="1">SNF2 family N-terminal domain-containing protein</fullName>
    </submittedName>
</protein>
<dbReference type="Proteomes" id="UP000724584">
    <property type="component" value="Unassembled WGS sequence"/>
</dbReference>
<organism evidence="1 2">
    <name type="scientific">Chaetomium tenue</name>
    <dbReference type="NCBI Taxonomy" id="1854479"/>
    <lineage>
        <taxon>Eukaryota</taxon>
        <taxon>Fungi</taxon>
        <taxon>Dikarya</taxon>
        <taxon>Ascomycota</taxon>
        <taxon>Pezizomycotina</taxon>
        <taxon>Sordariomycetes</taxon>
        <taxon>Sordariomycetidae</taxon>
        <taxon>Sordariales</taxon>
        <taxon>Chaetomiaceae</taxon>
        <taxon>Chaetomium</taxon>
    </lineage>
</organism>
<name>A0ACB7P0Q3_9PEZI</name>
<comment type="caution">
    <text evidence="1">The sequence shown here is derived from an EMBL/GenBank/DDBJ whole genome shotgun (WGS) entry which is preliminary data.</text>
</comment>
<reference evidence="1 2" key="1">
    <citation type="journal article" date="2021" name="Nat. Commun.">
        <title>Genetic determinants of endophytism in the Arabidopsis root mycobiome.</title>
        <authorList>
            <person name="Mesny F."/>
            <person name="Miyauchi S."/>
            <person name="Thiergart T."/>
            <person name="Pickel B."/>
            <person name="Atanasova L."/>
            <person name="Karlsson M."/>
            <person name="Huettel B."/>
            <person name="Barry K.W."/>
            <person name="Haridas S."/>
            <person name="Chen C."/>
            <person name="Bauer D."/>
            <person name="Andreopoulos W."/>
            <person name="Pangilinan J."/>
            <person name="LaButti K."/>
            <person name="Riley R."/>
            <person name="Lipzen A."/>
            <person name="Clum A."/>
            <person name="Drula E."/>
            <person name="Henrissat B."/>
            <person name="Kohler A."/>
            <person name="Grigoriev I.V."/>
            <person name="Martin F.M."/>
            <person name="Hacquard S."/>
        </authorList>
    </citation>
    <scope>NUCLEOTIDE SEQUENCE [LARGE SCALE GENOMIC DNA]</scope>
    <source>
        <strain evidence="1 2">MPI-SDFR-AT-0079</strain>
    </source>
</reference>
<keyword evidence="2" id="KW-1185">Reference proteome</keyword>
<accession>A0ACB7P0Q3</accession>
<evidence type="ECO:0000313" key="2">
    <source>
        <dbReference type="Proteomes" id="UP000724584"/>
    </source>
</evidence>
<evidence type="ECO:0000313" key="1">
    <source>
        <dbReference type="EMBL" id="KAH6627583.1"/>
    </source>
</evidence>
<dbReference type="EMBL" id="JAGIZQ010000005">
    <property type="protein sequence ID" value="KAH6627583.1"/>
    <property type="molecule type" value="Genomic_DNA"/>
</dbReference>
<proteinExistence type="predicted"/>